<protein>
    <submittedName>
        <fullName evidence="2">HNH endonuclease</fullName>
    </submittedName>
</protein>
<dbReference type="RefSeq" id="WP_247965596.1">
    <property type="nucleotide sequence ID" value="NZ_CP095873.1"/>
</dbReference>
<reference evidence="2" key="1">
    <citation type="submission" date="2022-04" db="EMBL/GenBank/DDBJ databases">
        <title>Genomic mining of Alcaligenes faecalis D334 producing ectoin and derivatives.</title>
        <authorList>
            <person name="Doan V.T."/>
            <person name="Quach N.T."/>
            <person name="Vu T.-H.-N."/>
            <person name="Phi Q.-T."/>
        </authorList>
    </citation>
    <scope>NUCLEOTIDE SEQUENCE</scope>
    <source>
        <strain evidence="2">D334</strain>
    </source>
</reference>
<dbReference type="Proteomes" id="UP000830925">
    <property type="component" value="Chromosome"/>
</dbReference>
<keyword evidence="2" id="KW-0540">Nuclease</keyword>
<sequence length="206" mass="23255">MQRKERESLPFNKSGYYTDLAQKFSHSAKAFEFRMQNISYVLSLMGRDWLNGLRPAKNVGIKVAAQIEALVLELSQIPHSSVVAFEMEARESFQNQNLQKPIGSKKPEITISQVVQYKRDPQVKAWVIKEADEVCECCGNDAPFETVDGLPFLEVHHIRRLADGGSDTTSNAVAICPNCHRDLHYGIKSKEPMGVLLKKVPRLIKE</sequence>
<dbReference type="SMART" id="SM00507">
    <property type="entry name" value="HNHc"/>
    <property type="match status" value="1"/>
</dbReference>
<evidence type="ECO:0000313" key="2">
    <source>
        <dbReference type="EMBL" id="UPL19983.1"/>
    </source>
</evidence>
<feature type="domain" description="HNH nuclease" evidence="1">
    <location>
        <begin position="122"/>
        <end position="181"/>
    </location>
</feature>
<dbReference type="GO" id="GO:0003676">
    <property type="term" value="F:nucleic acid binding"/>
    <property type="evidence" value="ECO:0007669"/>
    <property type="project" value="InterPro"/>
</dbReference>
<dbReference type="GO" id="GO:0008270">
    <property type="term" value="F:zinc ion binding"/>
    <property type="evidence" value="ECO:0007669"/>
    <property type="project" value="InterPro"/>
</dbReference>
<dbReference type="Gene3D" id="1.10.30.50">
    <property type="match status" value="1"/>
</dbReference>
<dbReference type="EMBL" id="CP095873">
    <property type="protein sequence ID" value="UPL19983.1"/>
    <property type="molecule type" value="Genomic_DNA"/>
</dbReference>
<dbReference type="CDD" id="cd00085">
    <property type="entry name" value="HNHc"/>
    <property type="match status" value="1"/>
</dbReference>
<proteinExistence type="predicted"/>
<dbReference type="InterPro" id="IPR003615">
    <property type="entry name" value="HNH_nuc"/>
</dbReference>
<evidence type="ECO:0000259" key="1">
    <source>
        <dbReference type="SMART" id="SM00507"/>
    </source>
</evidence>
<dbReference type="Pfam" id="PF01844">
    <property type="entry name" value="HNH"/>
    <property type="match status" value="1"/>
</dbReference>
<evidence type="ECO:0000313" key="3">
    <source>
        <dbReference type="Proteomes" id="UP000830925"/>
    </source>
</evidence>
<keyword evidence="2" id="KW-0255">Endonuclease</keyword>
<dbReference type="AlphaFoldDB" id="A0AAE9KMA1"/>
<gene>
    <name evidence="2" type="ORF">MXF72_11160</name>
</gene>
<organism evidence="2 3">
    <name type="scientific">Alcaligenes faecalis</name>
    <dbReference type="NCBI Taxonomy" id="511"/>
    <lineage>
        <taxon>Bacteria</taxon>
        <taxon>Pseudomonadati</taxon>
        <taxon>Pseudomonadota</taxon>
        <taxon>Betaproteobacteria</taxon>
        <taxon>Burkholderiales</taxon>
        <taxon>Alcaligenaceae</taxon>
        <taxon>Alcaligenes</taxon>
    </lineage>
</organism>
<dbReference type="GO" id="GO:0004519">
    <property type="term" value="F:endonuclease activity"/>
    <property type="evidence" value="ECO:0007669"/>
    <property type="project" value="UniProtKB-KW"/>
</dbReference>
<name>A0AAE9KMA1_ALCFA</name>
<keyword evidence="2" id="KW-0378">Hydrolase</keyword>
<accession>A0AAE9KMA1</accession>
<dbReference type="InterPro" id="IPR002711">
    <property type="entry name" value="HNH"/>
</dbReference>